<dbReference type="GO" id="GO:0050188">
    <property type="term" value="F:phosphoenolpyruvate mutase activity"/>
    <property type="evidence" value="ECO:0007669"/>
    <property type="project" value="UniProtKB-EC"/>
</dbReference>
<keyword evidence="8" id="KW-1185">Reference proteome</keyword>
<dbReference type="Proteomes" id="UP000500767">
    <property type="component" value="Chromosome"/>
</dbReference>
<evidence type="ECO:0000256" key="4">
    <source>
        <dbReference type="ARBA" id="ARBA00038455"/>
    </source>
</evidence>
<dbReference type="PANTHER" id="PTHR42905:SF7">
    <property type="entry name" value="PHOSPHOENOLPYRUVATE PHOSPHOMUTASE"/>
    <property type="match status" value="1"/>
</dbReference>
<dbReference type="InterPro" id="IPR015813">
    <property type="entry name" value="Pyrv/PenolPyrv_kinase-like_dom"/>
</dbReference>
<dbReference type="NCBIfam" id="TIGR02320">
    <property type="entry name" value="PEP_mutase"/>
    <property type="match status" value="1"/>
</dbReference>
<dbReference type="KEGG" id="lck:HN018_01540"/>
<dbReference type="Gene3D" id="3.90.550.10">
    <property type="entry name" value="Spore Coat Polysaccharide Biosynthesis Protein SpsA, Chain A"/>
    <property type="match status" value="1"/>
</dbReference>
<dbReference type="GO" id="GO:0016779">
    <property type="term" value="F:nucleotidyltransferase activity"/>
    <property type="evidence" value="ECO:0007669"/>
    <property type="project" value="UniProtKB-ARBA"/>
</dbReference>
<dbReference type="InterPro" id="IPR029044">
    <property type="entry name" value="Nucleotide-diphossugar_trans"/>
</dbReference>
<dbReference type="InterPro" id="IPR025877">
    <property type="entry name" value="MobA-like_NTP_Trfase"/>
</dbReference>
<dbReference type="Pfam" id="PF13714">
    <property type="entry name" value="PEP_mutase"/>
    <property type="match status" value="1"/>
</dbReference>
<dbReference type="InterPro" id="IPR040442">
    <property type="entry name" value="Pyrv_kinase-like_dom_sf"/>
</dbReference>
<dbReference type="Pfam" id="PF12804">
    <property type="entry name" value="NTP_transf_3"/>
    <property type="match status" value="1"/>
</dbReference>
<evidence type="ECO:0000256" key="2">
    <source>
        <dbReference type="ARBA" id="ARBA00023235"/>
    </source>
</evidence>
<protein>
    <recommendedName>
        <fullName evidence="3">phosphoenolpyruvate mutase</fullName>
        <ecNumber evidence="3">5.4.2.9</ecNumber>
    </recommendedName>
</protein>
<dbReference type="AlphaFoldDB" id="A0A6M8HUW9"/>
<accession>A0A6M8HUW9</accession>
<dbReference type="EC" id="5.4.2.9" evidence="3"/>
<dbReference type="EMBL" id="CP053708">
    <property type="protein sequence ID" value="QKE92359.1"/>
    <property type="molecule type" value="Genomic_DNA"/>
</dbReference>
<name>A0A6M8HUW9_9PROT</name>
<dbReference type="Gene3D" id="3.20.20.60">
    <property type="entry name" value="Phosphoenolpyruvate-binding domains"/>
    <property type="match status" value="1"/>
</dbReference>
<feature type="compositionally biased region" description="Low complexity" evidence="5">
    <location>
        <begin position="13"/>
        <end position="22"/>
    </location>
</feature>
<dbReference type="SUPFAM" id="SSF53448">
    <property type="entry name" value="Nucleotide-diphospho-sugar transferases"/>
    <property type="match status" value="1"/>
</dbReference>
<dbReference type="CDD" id="cd02523">
    <property type="entry name" value="PC_cytidylyltransferase"/>
    <property type="match status" value="1"/>
</dbReference>
<feature type="region of interest" description="Disordered" evidence="5">
    <location>
        <begin position="1"/>
        <end position="24"/>
    </location>
</feature>
<sequence length="589" mass="63112">MKLRDLDGTRSGASSPQQSQAPVSRFSRLRAMLAGPDLSFLMEAHSGLSAKIVEEAGFQGIWGSGLSMSAALGLRDNNEASWSQVLEQVEYMADATSLPILLDGDTGHGNFNNVRRFVRKLCERGVAGVCIEDKLFPKTNSFIGEAQPLADMEEFCGRIRAGKDSQTDDDFSIVARIEALISGHSMDEALRRAEAYHQAGADAILIHSKKRTANEIIGFMERWGNRCPVVIVPTMYYGTPTDAFRKAGVSTIIWANHLVRASITAMRTTAAHIHADQSLTQVEGRVASVKDIFALMDNDELETAGDRYLPVTGGPGMTDPAIAEATGAAGDLAASDAPVRGIVLAASQGEALGPLTADRPKCMVDVRGRPLLSQLLDTLRQSGVRDIAVVRGFAKDAISAETVPSAGLTLLDNDRFATTGEVASLLRAADRLTGETVLVYGDVLFRRYILDALMGVEADIVIAVDALRQRAEGQRGAHNPHPRDLVLADKPFSTSYLDDEPAILSAIGSVAVGDSMGEWIGLMRLSARGAGLVRAELESMQADGSADHADIPALLARVAARHPVAVHYITGHWLDVDTMTDLADARNFS</sequence>
<keyword evidence="1" id="KW-0460">Magnesium</keyword>
<dbReference type="SUPFAM" id="SSF51621">
    <property type="entry name" value="Phosphoenolpyruvate/pyruvate domain"/>
    <property type="match status" value="1"/>
</dbReference>
<gene>
    <name evidence="7" type="primary">aepX</name>
    <name evidence="7" type="ORF">HN018_01540</name>
</gene>
<dbReference type="PANTHER" id="PTHR42905">
    <property type="entry name" value="PHOSPHOENOLPYRUVATE CARBOXYLASE"/>
    <property type="match status" value="1"/>
</dbReference>
<keyword evidence="7" id="KW-0670">Pyruvate</keyword>
<evidence type="ECO:0000256" key="5">
    <source>
        <dbReference type="SAM" id="MobiDB-lite"/>
    </source>
</evidence>
<dbReference type="InterPro" id="IPR039556">
    <property type="entry name" value="ICL/PEPM"/>
</dbReference>
<feature type="domain" description="MobA-like NTP transferase" evidence="6">
    <location>
        <begin position="341"/>
        <end position="466"/>
    </location>
</feature>
<evidence type="ECO:0000313" key="7">
    <source>
        <dbReference type="EMBL" id="QKE92359.1"/>
    </source>
</evidence>
<dbReference type="CDD" id="cd00377">
    <property type="entry name" value="ICL_PEPM"/>
    <property type="match status" value="1"/>
</dbReference>
<dbReference type="InterPro" id="IPR012698">
    <property type="entry name" value="PEnolPyrv_PMutase_core"/>
</dbReference>
<proteinExistence type="inferred from homology"/>
<evidence type="ECO:0000256" key="3">
    <source>
        <dbReference type="ARBA" id="ARBA00024063"/>
    </source>
</evidence>
<evidence type="ECO:0000313" key="8">
    <source>
        <dbReference type="Proteomes" id="UP000500767"/>
    </source>
</evidence>
<comment type="similarity">
    <text evidence="4">Belongs to the isocitrate lyase/PEP mutase superfamily. PEP mutase family.</text>
</comment>
<evidence type="ECO:0000256" key="1">
    <source>
        <dbReference type="ARBA" id="ARBA00022842"/>
    </source>
</evidence>
<evidence type="ECO:0000259" key="6">
    <source>
        <dbReference type="Pfam" id="PF12804"/>
    </source>
</evidence>
<keyword evidence="2 7" id="KW-0413">Isomerase</keyword>
<reference evidence="7 8" key="1">
    <citation type="journal article" date="2014" name="World J. Microbiol. Biotechnol.">
        <title>Biodiversity and physiological characteristics of Antarctic and Arctic lichens-associated bacteria.</title>
        <authorList>
            <person name="Lee Y.M."/>
            <person name="Kim E.H."/>
            <person name="Lee H.K."/>
            <person name="Hong S.G."/>
        </authorList>
    </citation>
    <scope>NUCLEOTIDE SEQUENCE [LARGE SCALE GENOMIC DNA]</scope>
    <source>
        <strain evidence="7 8">PAMC 26569</strain>
    </source>
</reference>
<organism evidence="7 8">
    <name type="scientific">Lichenicola cladoniae</name>
    <dbReference type="NCBI Taxonomy" id="1484109"/>
    <lineage>
        <taxon>Bacteria</taxon>
        <taxon>Pseudomonadati</taxon>
        <taxon>Pseudomonadota</taxon>
        <taxon>Alphaproteobacteria</taxon>
        <taxon>Acetobacterales</taxon>
        <taxon>Acetobacteraceae</taxon>
        <taxon>Lichenicola</taxon>
    </lineage>
</organism>